<evidence type="ECO:0000256" key="2">
    <source>
        <dbReference type="ARBA" id="ARBA00023004"/>
    </source>
</evidence>
<gene>
    <name evidence="3 4" type="primary">def</name>
    <name evidence="4" type="ORF">LKD81_04315</name>
</gene>
<dbReference type="EMBL" id="JAJEQR010000009">
    <property type="protein sequence ID" value="MCC2230226.1"/>
    <property type="molecule type" value="Genomic_DNA"/>
</dbReference>
<dbReference type="GO" id="GO:0042586">
    <property type="term" value="F:peptide deformylase activity"/>
    <property type="evidence" value="ECO:0007669"/>
    <property type="project" value="UniProtKB-UniRule"/>
</dbReference>
<dbReference type="PIRSF" id="PIRSF004749">
    <property type="entry name" value="Pep_def"/>
    <property type="match status" value="1"/>
</dbReference>
<comment type="cofactor">
    <cofactor evidence="3">
        <name>Fe(2+)</name>
        <dbReference type="ChEBI" id="CHEBI:29033"/>
    </cofactor>
    <text evidence="3">Binds 1 Fe(2+) ion.</text>
</comment>
<dbReference type="HAMAP" id="MF_00163">
    <property type="entry name" value="Pep_deformylase"/>
    <property type="match status" value="1"/>
</dbReference>
<keyword evidence="3 4" id="KW-0378">Hydrolase</keyword>
<dbReference type="EC" id="3.5.1.88" evidence="3"/>
<dbReference type="PANTHER" id="PTHR10458:SF22">
    <property type="entry name" value="PEPTIDE DEFORMYLASE"/>
    <property type="match status" value="1"/>
</dbReference>
<feature type="binding site" evidence="3">
    <location>
        <position position="91"/>
    </location>
    <ligand>
        <name>Fe cation</name>
        <dbReference type="ChEBI" id="CHEBI:24875"/>
    </ligand>
</feature>
<evidence type="ECO:0000256" key="3">
    <source>
        <dbReference type="HAMAP-Rule" id="MF_00163"/>
    </source>
</evidence>
<proteinExistence type="inferred from homology"/>
<dbReference type="Pfam" id="PF01327">
    <property type="entry name" value="Pep_deformylase"/>
    <property type="match status" value="1"/>
</dbReference>
<feature type="active site" evidence="3">
    <location>
        <position position="134"/>
    </location>
</feature>
<evidence type="ECO:0000313" key="4">
    <source>
        <dbReference type="EMBL" id="MCC2230226.1"/>
    </source>
</evidence>
<dbReference type="GO" id="GO:0006412">
    <property type="term" value="P:translation"/>
    <property type="evidence" value="ECO:0007669"/>
    <property type="project" value="UniProtKB-UniRule"/>
</dbReference>
<comment type="catalytic activity">
    <reaction evidence="3">
        <text>N-terminal N-formyl-L-methionyl-[peptide] + H2O = N-terminal L-methionyl-[peptide] + formate</text>
        <dbReference type="Rhea" id="RHEA:24420"/>
        <dbReference type="Rhea" id="RHEA-COMP:10639"/>
        <dbReference type="Rhea" id="RHEA-COMP:10640"/>
        <dbReference type="ChEBI" id="CHEBI:15377"/>
        <dbReference type="ChEBI" id="CHEBI:15740"/>
        <dbReference type="ChEBI" id="CHEBI:49298"/>
        <dbReference type="ChEBI" id="CHEBI:64731"/>
        <dbReference type="EC" id="3.5.1.88"/>
    </reaction>
</comment>
<feature type="binding site" evidence="3">
    <location>
        <position position="133"/>
    </location>
    <ligand>
        <name>Fe cation</name>
        <dbReference type="ChEBI" id="CHEBI:24875"/>
    </ligand>
</feature>
<reference evidence="4" key="1">
    <citation type="submission" date="2021-10" db="EMBL/GenBank/DDBJ databases">
        <title>Anaerobic single-cell dispensing facilitates the cultivation of human gut bacteria.</title>
        <authorList>
            <person name="Afrizal A."/>
        </authorList>
    </citation>
    <scope>NUCLEOTIDE SEQUENCE</scope>
    <source>
        <strain evidence="4">CLA-AA-H215</strain>
    </source>
</reference>
<dbReference type="GO" id="GO:0046872">
    <property type="term" value="F:metal ion binding"/>
    <property type="evidence" value="ECO:0007669"/>
    <property type="project" value="UniProtKB-KW"/>
</dbReference>
<comment type="function">
    <text evidence="3">Removes the formyl group from the N-terminal Met of newly synthesized proteins. Requires at least a dipeptide for an efficient rate of reaction. N-terminal L-methionine is a prerequisite for activity but the enzyme has broad specificity at other positions.</text>
</comment>
<feature type="binding site" evidence="3">
    <location>
        <position position="137"/>
    </location>
    <ligand>
        <name>Fe cation</name>
        <dbReference type="ChEBI" id="CHEBI:24875"/>
    </ligand>
</feature>
<accession>A0AAE3E810</accession>
<dbReference type="SUPFAM" id="SSF56420">
    <property type="entry name" value="Peptide deformylase"/>
    <property type="match status" value="1"/>
</dbReference>
<dbReference type="Proteomes" id="UP001198182">
    <property type="component" value="Unassembled WGS sequence"/>
</dbReference>
<evidence type="ECO:0000313" key="5">
    <source>
        <dbReference type="Proteomes" id="UP001198182"/>
    </source>
</evidence>
<dbReference type="NCBIfam" id="TIGR00079">
    <property type="entry name" value="pept_deformyl"/>
    <property type="match status" value="1"/>
</dbReference>
<protein>
    <recommendedName>
        <fullName evidence="3">Peptide deformylase</fullName>
        <shortName evidence="3">PDF</shortName>
        <ecNumber evidence="3">3.5.1.88</ecNumber>
    </recommendedName>
    <alternativeName>
        <fullName evidence="3">Polypeptide deformylase</fullName>
    </alternativeName>
</protein>
<keyword evidence="3" id="KW-0648">Protein biosynthesis</keyword>
<evidence type="ECO:0000256" key="1">
    <source>
        <dbReference type="ARBA" id="ARBA00010759"/>
    </source>
</evidence>
<dbReference type="CDD" id="cd00487">
    <property type="entry name" value="Pep_deformylase"/>
    <property type="match status" value="1"/>
</dbReference>
<keyword evidence="3" id="KW-0479">Metal-binding</keyword>
<organism evidence="4 5">
    <name type="scientific">Hominifimenecus microfluidus</name>
    <dbReference type="NCBI Taxonomy" id="2885348"/>
    <lineage>
        <taxon>Bacteria</taxon>
        <taxon>Bacillati</taxon>
        <taxon>Bacillota</taxon>
        <taxon>Clostridia</taxon>
        <taxon>Lachnospirales</taxon>
        <taxon>Lachnospiraceae</taxon>
        <taxon>Hominifimenecus</taxon>
    </lineage>
</organism>
<name>A0AAE3E810_9FIRM</name>
<keyword evidence="5" id="KW-1185">Reference proteome</keyword>
<dbReference type="PRINTS" id="PR01576">
    <property type="entry name" value="PDEFORMYLASE"/>
</dbReference>
<comment type="caution">
    <text evidence="4">The sequence shown here is derived from an EMBL/GenBank/DDBJ whole genome shotgun (WGS) entry which is preliminary data.</text>
</comment>
<dbReference type="RefSeq" id="WP_308452935.1">
    <property type="nucleotide sequence ID" value="NZ_JAJEQR010000009.1"/>
</dbReference>
<keyword evidence="2 3" id="KW-0408">Iron</keyword>
<comment type="similarity">
    <text evidence="1 3">Belongs to the polypeptide deformylase family.</text>
</comment>
<sequence length="162" mass="18100">MALRNIRTIGDEILRKEAKSVKAMTPRTEKLIEDMLDTMYDAYGVGLAAPQVGILKRIVVIDVSENQDEPYVLINPEIIETSGSQTGSEGCLSVPGKHATVTRPDYAKVRAQDENMEWFELEGEGLLARAICHECDHLDGILYVDKKEGPLLDNEEPQEEEE</sequence>
<dbReference type="PANTHER" id="PTHR10458">
    <property type="entry name" value="PEPTIDE DEFORMYLASE"/>
    <property type="match status" value="1"/>
</dbReference>
<dbReference type="InterPro" id="IPR023635">
    <property type="entry name" value="Peptide_deformylase"/>
</dbReference>
<dbReference type="InterPro" id="IPR036821">
    <property type="entry name" value="Peptide_deformylase_sf"/>
</dbReference>
<dbReference type="AlphaFoldDB" id="A0AAE3E810"/>
<dbReference type="Gene3D" id="3.90.45.10">
    <property type="entry name" value="Peptide deformylase"/>
    <property type="match status" value="1"/>
</dbReference>
<dbReference type="NCBIfam" id="NF001159">
    <property type="entry name" value="PRK00150.1-3"/>
    <property type="match status" value="1"/>
</dbReference>